<dbReference type="AlphaFoldDB" id="A0A498BS52"/>
<reference evidence="2 3" key="1">
    <citation type="submission" date="2018-10" db="EMBL/GenBank/DDBJ databases">
        <title>Genomic Encyclopedia of Type Strains, Phase IV (KMG-IV): sequencing the most valuable type-strain genomes for metagenomic binning, comparative biology and taxonomic classification.</title>
        <authorList>
            <person name="Goeker M."/>
        </authorList>
    </citation>
    <scope>NUCLEOTIDE SEQUENCE [LARGE SCALE GENOMIC DNA]</scope>
    <source>
        <strain evidence="2 3">DSM 12769</strain>
    </source>
</reference>
<organism evidence="2 3">
    <name type="scientific">Alkalispirillum mobile</name>
    <dbReference type="NCBI Taxonomy" id="85925"/>
    <lineage>
        <taxon>Bacteria</taxon>
        <taxon>Pseudomonadati</taxon>
        <taxon>Pseudomonadota</taxon>
        <taxon>Gammaproteobacteria</taxon>
        <taxon>Chromatiales</taxon>
        <taxon>Ectothiorhodospiraceae</taxon>
        <taxon>Alkalispirillum</taxon>
    </lineage>
</organism>
<evidence type="ECO:0000313" key="2">
    <source>
        <dbReference type="EMBL" id="RLK46774.1"/>
    </source>
</evidence>
<protein>
    <submittedName>
        <fullName evidence="2">Uncharacterized protein</fullName>
    </submittedName>
</protein>
<accession>A0A498BS52</accession>
<evidence type="ECO:0000256" key="1">
    <source>
        <dbReference type="SAM" id="MobiDB-lite"/>
    </source>
</evidence>
<gene>
    <name evidence="2" type="ORF">DFR31_2480</name>
</gene>
<comment type="caution">
    <text evidence="2">The sequence shown here is derived from an EMBL/GenBank/DDBJ whole genome shotgun (WGS) entry which is preliminary data.</text>
</comment>
<evidence type="ECO:0000313" key="3">
    <source>
        <dbReference type="Proteomes" id="UP000275461"/>
    </source>
</evidence>
<keyword evidence="3" id="KW-1185">Reference proteome</keyword>
<name>A0A498BS52_9GAMM</name>
<sequence length="353" mass="40154">MDAAGTGLAAHNHCRLLWQPPEGLLARLPRYQALARIHREDRAHREAGRWKTLTAAEINPEVRAGVGGGAAFRIGLDNGRFVLHASLRLVLGIGGGGSVRLTLDTRHLDLWLTMLHQALVDVGYERVDWIDEDAFEQMSMLAYLSAVTLVDASLFLLRTTYSIRQWFERFTRRRDMASRIAHELATEEPPELRHDPEAREAHTRRVRQLRAWVRQLPPEALGPLLDTLTSEPRAFEVEGQQYNADESRRFHQQAILNCLQWIVSGVGDGVYGPKRTFSADDPNPAQKLFEKAVIRMGRDGRPTSEAKREAYEENRRRLDSFMPTPSPTAGGREERRKYDNAVRMLSRHLSPID</sequence>
<dbReference type="Proteomes" id="UP000275461">
    <property type="component" value="Unassembled WGS sequence"/>
</dbReference>
<feature type="region of interest" description="Disordered" evidence="1">
    <location>
        <begin position="298"/>
        <end position="339"/>
    </location>
</feature>
<dbReference type="EMBL" id="RCDA01000005">
    <property type="protein sequence ID" value="RLK46774.1"/>
    <property type="molecule type" value="Genomic_DNA"/>
</dbReference>
<dbReference type="RefSeq" id="WP_245971189.1">
    <property type="nucleotide sequence ID" value="NZ_RCDA01000005.1"/>
</dbReference>
<feature type="compositionally biased region" description="Basic and acidic residues" evidence="1">
    <location>
        <begin position="298"/>
        <end position="319"/>
    </location>
</feature>
<proteinExistence type="predicted"/>